<evidence type="ECO:0008006" key="5">
    <source>
        <dbReference type="Google" id="ProtNLM"/>
    </source>
</evidence>
<reference evidence="3 4" key="1">
    <citation type="journal article" date="2015" name="Genome Biol.">
        <title>Comparative genomics of Steinernema reveals deeply conserved gene regulatory networks.</title>
        <authorList>
            <person name="Dillman A.R."/>
            <person name="Macchietto M."/>
            <person name="Porter C.F."/>
            <person name="Rogers A."/>
            <person name="Williams B."/>
            <person name="Antoshechkin I."/>
            <person name="Lee M.M."/>
            <person name="Goodwin Z."/>
            <person name="Lu X."/>
            <person name="Lewis E.E."/>
            <person name="Goodrich-Blair H."/>
            <person name="Stock S.P."/>
            <person name="Adams B.J."/>
            <person name="Sternberg P.W."/>
            <person name="Mortazavi A."/>
        </authorList>
    </citation>
    <scope>NUCLEOTIDE SEQUENCE [LARGE SCALE GENOMIC DNA]</scope>
    <source>
        <strain evidence="3 4">ALL</strain>
    </source>
</reference>
<evidence type="ECO:0000256" key="2">
    <source>
        <dbReference type="SAM" id="Phobius"/>
    </source>
</evidence>
<dbReference type="PANTHER" id="PTHR47521">
    <property type="entry name" value="SERPENTINE RECEPTOR, CLASS E (EPSILON)-RELATED"/>
    <property type="match status" value="1"/>
</dbReference>
<dbReference type="Proteomes" id="UP000298663">
    <property type="component" value="Unassembled WGS sequence"/>
</dbReference>
<sequence length="333" mass="39084">MCVYEDMLANVKLEYLDYVELFLDFVAPFLNLYFLVLLRKTIFHLNLRILLGNFALGLCFLTIFRIPLLLDTFFEFLKDLPNIETFLHIVHNSFVILIVDGAILLTVERVFATVYADKYEHVVYTHVTVFSSCVLWIFNFGIAFMSQMRMNQSFVVGNLVIYGEGAMKTPVDLIILLVLNIVSVLIFFILLFTSSYNRRQYRVSSADQQLTQRYQLSENIRTGRQLSRLMIANVIISSYIFVSLYFLSLNENRNFWTTFVTGFYEFVCSLACVLFPLILIWTHPKLKMTFLSHFSRKKKIDAMRTINDLPLIVKQNAQQQKQLYFDELKKSWK</sequence>
<dbReference type="EMBL" id="AZBU02000011">
    <property type="protein sequence ID" value="TKR61853.1"/>
    <property type="molecule type" value="Genomic_DNA"/>
</dbReference>
<name>A0A4U5M0T1_STECR</name>
<comment type="similarity">
    <text evidence="1">Belongs to the nematode receptor-like protein sre family.</text>
</comment>
<feature type="transmembrane region" description="Helical" evidence="2">
    <location>
        <begin position="229"/>
        <end position="247"/>
    </location>
</feature>
<dbReference type="GO" id="GO:0016020">
    <property type="term" value="C:membrane"/>
    <property type="evidence" value="ECO:0007669"/>
    <property type="project" value="InterPro"/>
</dbReference>
<dbReference type="STRING" id="34508.A0A4U5M0T1"/>
<dbReference type="AlphaFoldDB" id="A0A4U5M0T1"/>
<feature type="transmembrane region" description="Helical" evidence="2">
    <location>
        <begin position="173"/>
        <end position="192"/>
    </location>
</feature>
<feature type="transmembrane region" description="Helical" evidence="2">
    <location>
        <begin position="50"/>
        <end position="70"/>
    </location>
</feature>
<comment type="caution">
    <text evidence="3">The sequence shown here is derived from an EMBL/GenBank/DDBJ whole genome shotgun (WGS) entry which is preliminary data.</text>
</comment>
<evidence type="ECO:0000256" key="1">
    <source>
        <dbReference type="ARBA" id="ARBA00006803"/>
    </source>
</evidence>
<feature type="transmembrane region" description="Helical" evidence="2">
    <location>
        <begin position="123"/>
        <end position="145"/>
    </location>
</feature>
<accession>A0A4U5M0T1</accession>
<gene>
    <name evidence="3" type="ORF">L596_028907</name>
</gene>
<keyword evidence="2" id="KW-0812">Transmembrane</keyword>
<dbReference type="InterPro" id="IPR052860">
    <property type="entry name" value="NRL-GPCR1"/>
</dbReference>
<dbReference type="Gene3D" id="1.20.1070.10">
    <property type="entry name" value="Rhodopsin 7-helix transmembrane proteins"/>
    <property type="match status" value="1"/>
</dbReference>
<protein>
    <recommendedName>
        <fullName evidence="5">G-protein coupled receptors family 1 profile domain-containing protein</fullName>
    </recommendedName>
</protein>
<reference evidence="3 4" key="2">
    <citation type="journal article" date="2019" name="G3 (Bethesda)">
        <title>Hybrid Assembly of the Genome of the Entomopathogenic Nematode Steinernema carpocapsae Identifies the X-Chromosome.</title>
        <authorList>
            <person name="Serra L."/>
            <person name="Macchietto M."/>
            <person name="Macias-Munoz A."/>
            <person name="McGill C.J."/>
            <person name="Rodriguez I.M."/>
            <person name="Rodriguez B."/>
            <person name="Murad R."/>
            <person name="Mortazavi A."/>
        </authorList>
    </citation>
    <scope>NUCLEOTIDE SEQUENCE [LARGE SCALE GENOMIC DNA]</scope>
    <source>
        <strain evidence="3 4">ALL</strain>
    </source>
</reference>
<dbReference type="GO" id="GO:0007606">
    <property type="term" value="P:sensory perception of chemical stimulus"/>
    <property type="evidence" value="ECO:0007669"/>
    <property type="project" value="InterPro"/>
</dbReference>
<feature type="transmembrane region" description="Helical" evidence="2">
    <location>
        <begin position="90"/>
        <end position="111"/>
    </location>
</feature>
<feature type="transmembrane region" description="Helical" evidence="2">
    <location>
        <begin position="259"/>
        <end position="281"/>
    </location>
</feature>
<dbReference type="Pfam" id="PF03125">
    <property type="entry name" value="Sre"/>
    <property type="match status" value="1"/>
</dbReference>
<evidence type="ECO:0000313" key="4">
    <source>
        <dbReference type="Proteomes" id="UP000298663"/>
    </source>
</evidence>
<evidence type="ECO:0000313" key="3">
    <source>
        <dbReference type="EMBL" id="TKR61853.1"/>
    </source>
</evidence>
<keyword evidence="2" id="KW-1133">Transmembrane helix</keyword>
<dbReference type="OrthoDB" id="5859210at2759"/>
<organism evidence="3 4">
    <name type="scientific">Steinernema carpocapsae</name>
    <name type="common">Entomopathogenic nematode</name>
    <dbReference type="NCBI Taxonomy" id="34508"/>
    <lineage>
        <taxon>Eukaryota</taxon>
        <taxon>Metazoa</taxon>
        <taxon>Ecdysozoa</taxon>
        <taxon>Nematoda</taxon>
        <taxon>Chromadorea</taxon>
        <taxon>Rhabditida</taxon>
        <taxon>Tylenchina</taxon>
        <taxon>Panagrolaimomorpha</taxon>
        <taxon>Strongyloidoidea</taxon>
        <taxon>Steinernematidae</taxon>
        <taxon>Steinernema</taxon>
    </lineage>
</organism>
<keyword evidence="4" id="KW-1185">Reference proteome</keyword>
<keyword evidence="2" id="KW-0472">Membrane</keyword>
<feature type="transmembrane region" description="Helical" evidence="2">
    <location>
        <begin position="18"/>
        <end position="38"/>
    </location>
</feature>
<proteinExistence type="inferred from homology"/>
<dbReference type="InterPro" id="IPR004151">
    <property type="entry name" value="7TM_GPCR_serpentine_rcpt_Sre"/>
</dbReference>
<dbReference type="SUPFAM" id="SSF81321">
    <property type="entry name" value="Family A G protein-coupled receptor-like"/>
    <property type="match status" value="1"/>
</dbReference>